<comment type="similarity">
    <text evidence="2">Belongs to the SusD family.</text>
</comment>
<dbReference type="RefSeq" id="WP_103905754.1">
    <property type="nucleotide sequence ID" value="NZ_CP049246.1"/>
</dbReference>
<keyword evidence="5" id="KW-0998">Cell outer membrane</keyword>
<dbReference type="OrthoDB" id="5694214at2"/>
<reference evidence="10" key="1">
    <citation type="submission" date="2016-10" db="EMBL/GenBank/DDBJ databases">
        <authorList>
            <person name="Varghese N."/>
            <person name="Submissions S."/>
        </authorList>
    </citation>
    <scope>NUCLEOTIDE SEQUENCE [LARGE SCALE GENOMIC DNA]</scope>
    <source>
        <strain evidence="10">DSM 22361</strain>
    </source>
</reference>
<gene>
    <name evidence="9" type="ORF">SAMN05421877_10494</name>
</gene>
<keyword evidence="4" id="KW-0472">Membrane</keyword>
<keyword evidence="3 6" id="KW-0732">Signal</keyword>
<organism evidence="9 10">
    <name type="scientific">Sphingobacterium lactis</name>
    <dbReference type="NCBI Taxonomy" id="797291"/>
    <lineage>
        <taxon>Bacteria</taxon>
        <taxon>Pseudomonadati</taxon>
        <taxon>Bacteroidota</taxon>
        <taxon>Sphingobacteriia</taxon>
        <taxon>Sphingobacteriales</taxon>
        <taxon>Sphingobacteriaceae</taxon>
        <taxon>Sphingobacterium</taxon>
    </lineage>
</organism>
<dbReference type="Gene3D" id="1.25.40.390">
    <property type="match status" value="1"/>
</dbReference>
<sequence>MIKKTKSIIGISLLCSALMASCDLERLPLDGPSSETFPSNEKEAEMGLLAAYKSLTLLDASSTPFWHVTDNVTDIGYARPGNNYTSPITSSITTDNALATKPWAAYFKTIGHVHDVLDRLPDLKASLSDSDYKKIDAELRFIRAYAYSQLIEFYGDVPLLKQSLKLTDELPSRTPKAEVEKFILDELTAIADNLPQSQTNVKFSRASSIAAYMLKARVALYSKQYNVAAEAAKKALDLSNGVHELTAFDSSVQFAGKSHAEGEPEVANIFGHKGYESSKEWIWTVEYNMNIKGNTHNQGYYMASRLGKGVCYWGPTQNFIDSFQDSEGNFITESNVYDPSKPFENRDPRLDMYTVRPNSRFMGYQFEPNPSFSKVNNYWPVINGTATKPSTLTNADATNAYRSFSGYLWRKHTDLAEFNTTSVSGFSDLNVGIFRYAELLLVYAEAKIEGNSIDASVFDAINQIRKRAGMPNLPAGLNQAQLRRALRYERKVELANDGLRWYDLRRWGIANQVMNGHLYLNRAANAFGNDYLTRIDENANPVYAHTAAKKYFGTQEVIYSPNKDEFWPISIQEMDANDNLEQNPGY</sequence>
<name>A0A1H5WMF7_9SPHI</name>
<dbReference type="InterPro" id="IPR012944">
    <property type="entry name" value="SusD_RagB_dom"/>
</dbReference>
<feature type="signal peptide" evidence="6">
    <location>
        <begin position="1"/>
        <end position="22"/>
    </location>
</feature>
<evidence type="ECO:0000256" key="5">
    <source>
        <dbReference type="ARBA" id="ARBA00023237"/>
    </source>
</evidence>
<evidence type="ECO:0000313" key="9">
    <source>
        <dbReference type="EMBL" id="SEG00426.1"/>
    </source>
</evidence>
<evidence type="ECO:0000256" key="3">
    <source>
        <dbReference type="ARBA" id="ARBA00022729"/>
    </source>
</evidence>
<evidence type="ECO:0000259" key="8">
    <source>
        <dbReference type="Pfam" id="PF14322"/>
    </source>
</evidence>
<evidence type="ECO:0000256" key="2">
    <source>
        <dbReference type="ARBA" id="ARBA00006275"/>
    </source>
</evidence>
<evidence type="ECO:0000313" key="10">
    <source>
        <dbReference type="Proteomes" id="UP000236731"/>
    </source>
</evidence>
<comment type="subcellular location">
    <subcellularLocation>
        <location evidence="1">Cell outer membrane</location>
    </subcellularLocation>
</comment>
<dbReference type="Pfam" id="PF14322">
    <property type="entry name" value="SusD-like_3"/>
    <property type="match status" value="1"/>
</dbReference>
<dbReference type="EMBL" id="FNUT01000004">
    <property type="protein sequence ID" value="SEG00426.1"/>
    <property type="molecule type" value="Genomic_DNA"/>
</dbReference>
<evidence type="ECO:0000256" key="6">
    <source>
        <dbReference type="SAM" id="SignalP"/>
    </source>
</evidence>
<dbReference type="AlphaFoldDB" id="A0A1H5WMF7"/>
<dbReference type="SUPFAM" id="SSF48452">
    <property type="entry name" value="TPR-like"/>
    <property type="match status" value="1"/>
</dbReference>
<evidence type="ECO:0000259" key="7">
    <source>
        <dbReference type="Pfam" id="PF07980"/>
    </source>
</evidence>
<dbReference type="GO" id="GO:0009279">
    <property type="term" value="C:cell outer membrane"/>
    <property type="evidence" value="ECO:0007669"/>
    <property type="project" value="UniProtKB-SubCell"/>
</dbReference>
<proteinExistence type="inferred from homology"/>
<keyword evidence="10" id="KW-1185">Reference proteome</keyword>
<feature type="chain" id="PRO_5009288456" evidence="6">
    <location>
        <begin position="23"/>
        <end position="586"/>
    </location>
</feature>
<feature type="domain" description="SusD-like N-terminal" evidence="8">
    <location>
        <begin position="85"/>
        <end position="220"/>
    </location>
</feature>
<dbReference type="Proteomes" id="UP000236731">
    <property type="component" value="Unassembled WGS sequence"/>
</dbReference>
<accession>A0A1H5WMF7</accession>
<dbReference type="Pfam" id="PF07980">
    <property type="entry name" value="SusD_RagB"/>
    <property type="match status" value="1"/>
</dbReference>
<dbReference type="InterPro" id="IPR033985">
    <property type="entry name" value="SusD-like_N"/>
</dbReference>
<evidence type="ECO:0000256" key="4">
    <source>
        <dbReference type="ARBA" id="ARBA00023136"/>
    </source>
</evidence>
<dbReference type="InterPro" id="IPR011990">
    <property type="entry name" value="TPR-like_helical_dom_sf"/>
</dbReference>
<evidence type="ECO:0000256" key="1">
    <source>
        <dbReference type="ARBA" id="ARBA00004442"/>
    </source>
</evidence>
<protein>
    <submittedName>
        <fullName evidence="9">Starch-binding associating with outer membrane</fullName>
    </submittedName>
</protein>
<feature type="domain" description="RagB/SusD" evidence="7">
    <location>
        <begin position="279"/>
        <end position="586"/>
    </location>
</feature>
<dbReference type="PROSITE" id="PS51257">
    <property type="entry name" value="PROKAR_LIPOPROTEIN"/>
    <property type="match status" value="1"/>
</dbReference>